<evidence type="ECO:0000259" key="3">
    <source>
        <dbReference type="Pfam" id="PF23639"/>
    </source>
</evidence>
<dbReference type="EMBL" id="QCXM01000011">
    <property type="protein sequence ID" value="PUT46426.1"/>
    <property type="molecule type" value="Genomic_DNA"/>
</dbReference>
<reference evidence="5 8" key="3">
    <citation type="submission" date="2018-09" db="EMBL/GenBank/DDBJ databases">
        <title>Draft genome sequences of Legionella taurinensis isolated from water samples.</title>
        <authorList>
            <person name="Chakeri A."/>
            <person name="Allerberger F."/>
            <person name="Kundi M."/>
            <person name="Ruppitsch W."/>
            <person name="Schmid D."/>
        </authorList>
    </citation>
    <scope>NUCLEOTIDE SEQUENCE [LARGE SCALE GENOMIC DNA]</scope>
    <source>
        <strain evidence="5 8">4570-18-6</strain>
    </source>
</reference>
<feature type="compositionally biased region" description="Basic residues" evidence="1">
    <location>
        <begin position="279"/>
        <end position="288"/>
    </location>
</feature>
<dbReference type="Proteomes" id="UP000251035">
    <property type="component" value="Unassembled WGS sequence"/>
</dbReference>
<keyword evidence="7" id="KW-1185">Reference proteome</keyword>
<dbReference type="Pfam" id="PF23639">
    <property type="entry name" value="DUF7146"/>
    <property type="match status" value="1"/>
</dbReference>
<accession>A0A3A5L259</accession>
<proteinExistence type="predicted"/>
<feature type="domain" description="DUF7146" evidence="3">
    <location>
        <begin position="27"/>
        <end position="116"/>
    </location>
</feature>
<dbReference type="InterPro" id="IPR006171">
    <property type="entry name" value="TOPRIM_dom"/>
</dbReference>
<reference evidence="4 7" key="1">
    <citation type="submission" date="2018-04" db="EMBL/GenBank/DDBJ databases">
        <title>Whole genome sequence comparison of clinical and drinking water Legionella pneumophila isolates associated with the Flint Water Crisis.</title>
        <authorList>
            <person name="Garner E."/>
            <person name="Brown C."/>
            <person name="Schwake O."/>
            <person name="Coil D."/>
            <person name="Jospin G."/>
            <person name="Eisen J."/>
            <person name="Edwards M."/>
            <person name="Pruden A."/>
        </authorList>
    </citation>
    <scope>NUCLEOTIDE SEQUENCE [LARGE SCALE GENOMIC DNA]</scope>
    <source>
        <strain evidence="4 7">Genessee03</strain>
    </source>
</reference>
<reference evidence="6 9" key="2">
    <citation type="submission" date="2018-04" db="EMBL/GenBank/DDBJ databases">
        <title>Whole genome sequence comparison of clinical and drinking water Legionella pneumophila isolates.</title>
        <authorList>
            <person name="Garner E."/>
        </authorList>
    </citation>
    <scope>NUCLEOTIDE SEQUENCE [LARGE SCALE GENOMIC DNA]</scope>
    <source>
        <strain evidence="6 9">WH02</strain>
    </source>
</reference>
<sequence length="922" mass="105227">MINLVANLSFMRIKSITELQAFLIDEKKIALAKRLWESSQSITNTPAEKYLVDTRQIPAAVARSLSFRHLRGPLGIKELDENEPYRDYVVTPVHDLDNRLMGLQLIQVGADGQKAQGKSRQFYCKKYIGATAPPRPGKAAIVNPGVSRDVVYIAEGVETAASVAVIDAIRENHAILASMGVDALPTVLGYVKTHYPPGATVVFLKDHDKDNSSANQAFGRAKNLFIDAGYNVVVKEPPLEETDWNDVLQSEGPARLHRHFEDLVSSRRPEREKEERDKKSKHHQRRSHHPSPAVFRYFSCIYNELLVFEHFSEKKALFLNVGYALPELEKRILKVGEMLTTQDDFDAIVQELKEIKADIKIINNAWTHLTGQSLSNPVESLQPFKVALKQYEKLNEKRKKLLNEELENFSLKSDDCDAAVYRAYYTTLELLKAHVASLSDQDKERFKYRKFLNERLVKIGKEIQLLEGQQQELAREPVTANLLSGQMQSLQAEEKFLHQELAVLDKQLKLLAYHTGFSGEYARYSRHFVDFVNQSLLQCEYNYSTIRQRATREKEQLRNHLQKEYGKLLDKARASCRKHLAGEMGKLQGAIQGLNQETVLQIEQLEDALPPPATRFQHYHQAFLELDAVSSDARSLQEWVNNLTHFKMVGPLVYTYPDTGTESGVAFVDTFLDYDSDEEETISTLTSAVLTAAGGEYDNFSGRNAQLQAEQKEQIARLCGIDGRDVTEGLLDTIMDFTQKLSLSLYKSFTVMDPETKARQEFDGIALRGHRLTVIERKSNDGTGDGLLQRNFCQNKIIAKMQFLQKRIMRKIMDHPTPEAWVLLDTPERESWYSRQFTPESQERLVQAAKTRIIEAFKAITLEFTLNRGKGFARENYTGLFFNREHDLREVHIRFSRQQKGNEQIAHARIEKLSSARSSRPG</sequence>
<dbReference type="EMBL" id="QZWB01000013">
    <property type="protein sequence ID" value="RJT44986.1"/>
    <property type="molecule type" value="Genomic_DNA"/>
</dbReference>
<feature type="domain" description="Toprim" evidence="2">
    <location>
        <begin position="151"/>
        <end position="253"/>
    </location>
</feature>
<evidence type="ECO:0000313" key="6">
    <source>
        <dbReference type="EMBL" id="TID40481.1"/>
    </source>
</evidence>
<organism evidence="5 8">
    <name type="scientific">Legionella taurinensis</name>
    <dbReference type="NCBI Taxonomy" id="70611"/>
    <lineage>
        <taxon>Bacteria</taxon>
        <taxon>Pseudomonadati</taxon>
        <taxon>Pseudomonadota</taxon>
        <taxon>Gammaproteobacteria</taxon>
        <taxon>Legionellales</taxon>
        <taxon>Legionellaceae</taxon>
        <taxon>Legionella</taxon>
    </lineage>
</organism>
<name>A0A3A5L259_9GAMM</name>
<protein>
    <submittedName>
        <fullName evidence="5">Uncharacterized protein</fullName>
    </submittedName>
</protein>
<feature type="region of interest" description="Disordered" evidence="1">
    <location>
        <begin position="259"/>
        <end position="288"/>
    </location>
</feature>
<comment type="caution">
    <text evidence="5">The sequence shown here is derived from an EMBL/GenBank/DDBJ whole genome shotgun (WGS) entry which is preliminary data.</text>
</comment>
<evidence type="ECO:0000313" key="7">
    <source>
        <dbReference type="Proteomes" id="UP000251035"/>
    </source>
</evidence>
<evidence type="ECO:0000313" key="5">
    <source>
        <dbReference type="EMBL" id="RJT44986.1"/>
    </source>
</evidence>
<dbReference type="OrthoDB" id="5651076at2"/>
<evidence type="ECO:0000256" key="1">
    <source>
        <dbReference type="SAM" id="MobiDB-lite"/>
    </source>
</evidence>
<dbReference type="EMBL" id="QFGG01000012">
    <property type="protein sequence ID" value="TID40481.1"/>
    <property type="molecule type" value="Genomic_DNA"/>
</dbReference>
<evidence type="ECO:0000313" key="4">
    <source>
        <dbReference type="EMBL" id="PUT46426.1"/>
    </source>
</evidence>
<dbReference type="Pfam" id="PF13362">
    <property type="entry name" value="Toprim_3"/>
    <property type="match status" value="1"/>
</dbReference>
<evidence type="ECO:0000313" key="8">
    <source>
        <dbReference type="Proteomes" id="UP000270757"/>
    </source>
</evidence>
<feature type="compositionally biased region" description="Basic and acidic residues" evidence="1">
    <location>
        <begin position="259"/>
        <end position="278"/>
    </location>
</feature>
<dbReference type="RefSeq" id="WP_108335307.1">
    <property type="nucleotide sequence ID" value="NZ_QFGL01000013.1"/>
</dbReference>
<evidence type="ECO:0000259" key="2">
    <source>
        <dbReference type="Pfam" id="PF13362"/>
    </source>
</evidence>
<dbReference type="Proteomes" id="UP000270757">
    <property type="component" value="Unassembled WGS sequence"/>
</dbReference>
<dbReference type="AlphaFoldDB" id="A0A3A5L259"/>
<gene>
    <name evidence="5" type="ORF">D6J04_11735</name>
    <name evidence="4" type="ORF">DB745_11100</name>
    <name evidence="6" type="ORF">DIZ81_12210</name>
</gene>
<evidence type="ECO:0000313" key="9">
    <source>
        <dbReference type="Proteomes" id="UP000306421"/>
    </source>
</evidence>
<dbReference type="Proteomes" id="UP000306421">
    <property type="component" value="Unassembled WGS sequence"/>
</dbReference>
<dbReference type="InterPro" id="IPR055570">
    <property type="entry name" value="DUF7146"/>
</dbReference>